<evidence type="ECO:0000313" key="4">
    <source>
        <dbReference type="Proteomes" id="UP001357223"/>
    </source>
</evidence>
<dbReference type="PANTHER" id="PTHR11820:SF112">
    <property type="entry name" value="FUMARYLACETOACETATE HYDROLASE FAMILY PROTEIN (AFU_ORTHOLOGUE AFUA_1G02370)-RELATED"/>
    <property type="match status" value="1"/>
</dbReference>
<dbReference type="InterPro" id="IPR036663">
    <property type="entry name" value="Fumarylacetoacetase_C_sf"/>
</dbReference>
<dbReference type="Proteomes" id="UP001357223">
    <property type="component" value="Chromosome"/>
</dbReference>
<evidence type="ECO:0000259" key="2">
    <source>
        <dbReference type="Pfam" id="PF01557"/>
    </source>
</evidence>
<dbReference type="GO" id="GO:0016787">
    <property type="term" value="F:hydrolase activity"/>
    <property type="evidence" value="ECO:0007669"/>
    <property type="project" value="UniProtKB-KW"/>
</dbReference>
<dbReference type="EMBL" id="CP137640">
    <property type="protein sequence ID" value="WVX80942.1"/>
    <property type="molecule type" value="Genomic_DNA"/>
</dbReference>
<dbReference type="Pfam" id="PF01557">
    <property type="entry name" value="FAA_hydrolase"/>
    <property type="match status" value="1"/>
</dbReference>
<reference evidence="3 4" key="1">
    <citation type="submission" date="2023-10" db="EMBL/GenBank/DDBJ databases">
        <title>Niallia locisalis sp.nov. isolated from a salt pond sample.</title>
        <authorList>
            <person name="Li X.-J."/>
            <person name="Dong L."/>
        </authorList>
    </citation>
    <scope>NUCLEOTIDE SEQUENCE [LARGE SCALE GENOMIC DNA]</scope>
    <source>
        <strain evidence="3 4">DSM 29761</strain>
    </source>
</reference>
<proteinExistence type="predicted"/>
<protein>
    <submittedName>
        <fullName evidence="3">Fumarylacetoacetate hydrolase family protein</fullName>
    </submittedName>
</protein>
<evidence type="ECO:0000313" key="3">
    <source>
        <dbReference type="EMBL" id="WVX80942.1"/>
    </source>
</evidence>
<dbReference type="InterPro" id="IPR011234">
    <property type="entry name" value="Fumarylacetoacetase-like_C"/>
</dbReference>
<accession>A0ABZ2CB30</accession>
<name>A0ABZ2CB30_9BACI</name>
<sequence length="122" mass="14183">MIKVCELIRTHRPWRKSFEIFTLIGPWIVTGDEMENPNQLQMNLWVNVEIRQSANTSDLIYDCYKFFEEASNVMTLLPGDIITAGILEGVSLLLQKMILYAFTSKESANFPHRLTTSREFEH</sequence>
<dbReference type="Gene3D" id="3.90.850.10">
    <property type="entry name" value="Fumarylacetoacetase-like, C-terminal domain"/>
    <property type="match status" value="1"/>
</dbReference>
<dbReference type="SUPFAM" id="SSF56529">
    <property type="entry name" value="FAH"/>
    <property type="match status" value="1"/>
</dbReference>
<keyword evidence="1" id="KW-0479">Metal-binding</keyword>
<keyword evidence="4" id="KW-1185">Reference proteome</keyword>
<feature type="domain" description="Fumarylacetoacetase-like C-terminal" evidence="2">
    <location>
        <begin position="15"/>
        <end position="91"/>
    </location>
</feature>
<keyword evidence="3" id="KW-0378">Hydrolase</keyword>
<organism evidence="3 4">
    <name type="scientific">Niallia oryzisoli</name>
    <dbReference type="NCBI Taxonomy" id="1737571"/>
    <lineage>
        <taxon>Bacteria</taxon>
        <taxon>Bacillati</taxon>
        <taxon>Bacillota</taxon>
        <taxon>Bacilli</taxon>
        <taxon>Bacillales</taxon>
        <taxon>Bacillaceae</taxon>
        <taxon>Niallia</taxon>
    </lineage>
</organism>
<dbReference type="RefSeq" id="WP_338449872.1">
    <property type="nucleotide sequence ID" value="NZ_CP137640.1"/>
</dbReference>
<gene>
    <name evidence="3" type="ORF">R4Z09_27620</name>
</gene>
<evidence type="ECO:0000256" key="1">
    <source>
        <dbReference type="ARBA" id="ARBA00022723"/>
    </source>
</evidence>
<dbReference type="PANTHER" id="PTHR11820">
    <property type="entry name" value="ACYLPYRUVASE"/>
    <property type="match status" value="1"/>
</dbReference>